<evidence type="ECO:0000313" key="4">
    <source>
        <dbReference type="Proteomes" id="UP000192775"/>
    </source>
</evidence>
<dbReference type="NCBIfam" id="TIGR03618">
    <property type="entry name" value="Rv1155_F420"/>
    <property type="match status" value="1"/>
</dbReference>
<evidence type="ECO:0000313" key="3">
    <source>
        <dbReference type="EMBL" id="ARJ06524.1"/>
    </source>
</evidence>
<keyword evidence="1" id="KW-0560">Oxidoreductase</keyword>
<dbReference type="GO" id="GO:0005829">
    <property type="term" value="C:cytosol"/>
    <property type="evidence" value="ECO:0007669"/>
    <property type="project" value="TreeGrafter"/>
</dbReference>
<proteinExistence type="predicted"/>
<dbReference type="PANTHER" id="PTHR35176">
    <property type="entry name" value="HEME OXYGENASE HI_0854-RELATED"/>
    <property type="match status" value="1"/>
</dbReference>
<dbReference type="InterPro" id="IPR012349">
    <property type="entry name" value="Split_barrel_FMN-bd"/>
</dbReference>
<dbReference type="EMBL" id="CP020715">
    <property type="protein sequence ID" value="ARJ06524.1"/>
    <property type="molecule type" value="Genomic_DNA"/>
</dbReference>
<dbReference type="GO" id="GO:0016627">
    <property type="term" value="F:oxidoreductase activity, acting on the CH-CH group of donors"/>
    <property type="evidence" value="ECO:0007669"/>
    <property type="project" value="TreeGrafter"/>
</dbReference>
<dbReference type="KEGG" id="cphy:B5808_15835"/>
<reference evidence="3 4" key="1">
    <citation type="submission" date="2017-04" db="EMBL/GenBank/DDBJ databases">
        <authorList>
            <person name="Afonso C.L."/>
            <person name="Miller P.J."/>
            <person name="Scott M.A."/>
            <person name="Spackman E."/>
            <person name="Goraichik I."/>
            <person name="Dimitrov K.M."/>
            <person name="Suarez D.L."/>
            <person name="Swayne D.E."/>
        </authorList>
    </citation>
    <scope>NUCLEOTIDE SEQUENCE [LARGE SCALE GENOMIC DNA]</scope>
    <source>
        <strain evidence="4">XA(T)</strain>
    </source>
</reference>
<dbReference type="Gene3D" id="2.30.110.10">
    <property type="entry name" value="Electron Transport, Fmn-binding Protein, Chain A"/>
    <property type="match status" value="1"/>
</dbReference>
<protein>
    <submittedName>
        <fullName evidence="3">PPOX class F420-dependent enzyme</fullName>
    </submittedName>
</protein>
<dbReference type="PANTHER" id="PTHR35176:SF6">
    <property type="entry name" value="HEME OXYGENASE HI_0854-RELATED"/>
    <property type="match status" value="1"/>
</dbReference>
<dbReference type="STRING" id="1619308.B5808_15835"/>
<dbReference type="Pfam" id="PF01243">
    <property type="entry name" value="PNPOx_N"/>
    <property type="match status" value="1"/>
</dbReference>
<dbReference type="SUPFAM" id="SSF50475">
    <property type="entry name" value="FMN-binding split barrel"/>
    <property type="match status" value="1"/>
</dbReference>
<dbReference type="InterPro" id="IPR011576">
    <property type="entry name" value="Pyridox_Oxase_N"/>
</dbReference>
<feature type="domain" description="Pyridoxamine 5'-phosphate oxidase N-terminal" evidence="2">
    <location>
        <begin position="10"/>
        <end position="128"/>
    </location>
</feature>
<dbReference type="RefSeq" id="WP_085020662.1">
    <property type="nucleotide sequence ID" value="NZ_BMHD01000001.1"/>
</dbReference>
<gene>
    <name evidence="3" type="ORF">B5808_15835</name>
</gene>
<dbReference type="InterPro" id="IPR019920">
    <property type="entry name" value="F420-binding_dom_put"/>
</dbReference>
<dbReference type="AlphaFoldDB" id="A0A1X9LMV6"/>
<dbReference type="Proteomes" id="UP000192775">
    <property type="component" value="Chromosome"/>
</dbReference>
<keyword evidence="4" id="KW-1185">Reference proteome</keyword>
<sequence>MTALPDDLISLLQRRALCNIATVMPSGSPQVTLTWVDTDGENVLVNSVMTHQKVRNVQRDPRVAVTISDPENPWFYYQVRGTVRELRTEGAVDHIEQLSQKYTGGPYPWYGGRDQQRVILAIEPERVSSPR</sequence>
<dbReference type="InterPro" id="IPR052019">
    <property type="entry name" value="F420H2_bilvrd_red/Heme_oxyg"/>
</dbReference>
<evidence type="ECO:0000256" key="1">
    <source>
        <dbReference type="ARBA" id="ARBA00023002"/>
    </source>
</evidence>
<accession>A0A1X9LMV6</accession>
<name>A0A1X9LMV6_9MICO</name>
<evidence type="ECO:0000259" key="2">
    <source>
        <dbReference type="Pfam" id="PF01243"/>
    </source>
</evidence>
<organism evidence="3 4">
    <name type="scientific">Cnuibacter physcomitrellae</name>
    <dbReference type="NCBI Taxonomy" id="1619308"/>
    <lineage>
        <taxon>Bacteria</taxon>
        <taxon>Bacillati</taxon>
        <taxon>Actinomycetota</taxon>
        <taxon>Actinomycetes</taxon>
        <taxon>Micrococcales</taxon>
        <taxon>Microbacteriaceae</taxon>
        <taxon>Cnuibacter</taxon>
    </lineage>
</organism>
<dbReference type="GO" id="GO:0070967">
    <property type="term" value="F:coenzyme F420 binding"/>
    <property type="evidence" value="ECO:0007669"/>
    <property type="project" value="TreeGrafter"/>
</dbReference>